<dbReference type="OrthoDB" id="2086424at2"/>
<evidence type="ECO:0000313" key="1">
    <source>
        <dbReference type="EMBL" id="SFD05319.1"/>
    </source>
</evidence>
<dbReference type="Proteomes" id="UP000199263">
    <property type="component" value="Unassembled WGS sequence"/>
</dbReference>
<accession>A0A1I1P682</accession>
<keyword evidence="2" id="KW-1185">Reference proteome</keyword>
<evidence type="ECO:0000313" key="2">
    <source>
        <dbReference type="Proteomes" id="UP000199263"/>
    </source>
</evidence>
<proteinExistence type="predicted"/>
<dbReference type="AlphaFoldDB" id="A0A1I1P682"/>
<name>A0A1I1P682_9CLOT</name>
<dbReference type="EMBL" id="FOMG01000018">
    <property type="protein sequence ID" value="SFD05319.1"/>
    <property type="molecule type" value="Genomic_DNA"/>
</dbReference>
<sequence>MNEEVIAEYHIKEMKKENLEKYKKAGVWALWAENKQGKRVCLEVGQTTNIYKEINSALYILSNEDDLKCKQCTETYDSRQRCKEYSVKFNIHKCKSCEYVSNLRIKSWKRNPRYIDKYQDMILNYQKFEFVSVDISPEMENKTSRCETEKKYAQTKQALYWCG</sequence>
<dbReference type="STRING" id="119641.SAMN05421842_11820"/>
<gene>
    <name evidence="1" type="ORF">SAMN05421842_11820</name>
</gene>
<organism evidence="1 2">
    <name type="scientific">Clostridium uliginosum</name>
    <dbReference type="NCBI Taxonomy" id="119641"/>
    <lineage>
        <taxon>Bacteria</taxon>
        <taxon>Bacillati</taxon>
        <taxon>Bacillota</taxon>
        <taxon>Clostridia</taxon>
        <taxon>Eubacteriales</taxon>
        <taxon>Clostridiaceae</taxon>
        <taxon>Clostridium</taxon>
    </lineage>
</organism>
<reference evidence="1 2" key="1">
    <citation type="submission" date="2016-10" db="EMBL/GenBank/DDBJ databases">
        <authorList>
            <person name="de Groot N.N."/>
        </authorList>
    </citation>
    <scope>NUCLEOTIDE SEQUENCE [LARGE SCALE GENOMIC DNA]</scope>
    <source>
        <strain evidence="1 2">DSM 12992</strain>
    </source>
</reference>
<protein>
    <submittedName>
        <fullName evidence="1">Uncharacterized protein</fullName>
    </submittedName>
</protein>
<dbReference type="RefSeq" id="WP_090092005.1">
    <property type="nucleotide sequence ID" value="NZ_FOMG01000018.1"/>
</dbReference>